<dbReference type="InterPro" id="IPR059052">
    <property type="entry name" value="HH_YbhG-like"/>
</dbReference>
<evidence type="ECO:0000259" key="7">
    <source>
        <dbReference type="Pfam" id="PF25989"/>
    </source>
</evidence>
<dbReference type="InterPro" id="IPR058637">
    <property type="entry name" value="YknX-like_C"/>
</dbReference>
<dbReference type="GeneID" id="301684486"/>
<keyword evidence="9" id="KW-1185">Reference proteome</keyword>
<dbReference type="PANTHER" id="PTHR30469:SF39">
    <property type="entry name" value="SLL0180 PROTEIN"/>
    <property type="match status" value="1"/>
</dbReference>
<organism evidence="8 9">
    <name type="scientific">Limnospira platensis NIES-46</name>
    <dbReference type="NCBI Taxonomy" id="1236695"/>
    <lineage>
        <taxon>Bacteria</taxon>
        <taxon>Bacillati</taxon>
        <taxon>Cyanobacteriota</taxon>
        <taxon>Cyanophyceae</taxon>
        <taxon>Oscillatoriophycideae</taxon>
        <taxon>Oscillatoriales</taxon>
        <taxon>Sirenicapillariaceae</taxon>
        <taxon>Limnospira</taxon>
    </lineage>
</organism>
<feature type="domain" description="YknX-like C-terminal permuted SH3-like" evidence="7">
    <location>
        <begin position="454"/>
        <end position="523"/>
    </location>
</feature>
<feature type="domain" description="Multidrug resistance protein MdtA-like beta-barrel" evidence="6">
    <location>
        <begin position="391"/>
        <end position="445"/>
    </location>
</feature>
<dbReference type="PANTHER" id="PTHR30469">
    <property type="entry name" value="MULTIDRUG RESISTANCE PROTEIN MDTA"/>
    <property type="match status" value="1"/>
</dbReference>
<feature type="domain" description="YbhG-like alpha-helical hairpin" evidence="5">
    <location>
        <begin position="215"/>
        <end position="304"/>
    </location>
</feature>
<dbReference type="Proteomes" id="UP000326169">
    <property type="component" value="Unassembled WGS sequence"/>
</dbReference>
<dbReference type="InterPro" id="IPR058626">
    <property type="entry name" value="MdtA-like_b-barrel"/>
</dbReference>
<sequence>MSYPSSTESSNSNYHQSVVEVEGSGEHSPIENQNQIESDRHSESEPSNKSNNWVSATVGILLALGVGFAGGQWWYSSKAQADTTPAAASNSPQRPRGVPVRVTSIETRNFQDAGEFVGTLEARESVEVRSEIEGRITQVYVRSGEMVNQGQAIARLRSDDLEAQLRQAQANLVRTQARVAELQAGSRPEEIAEARGRLAESVARLSDAQSGSLLAEINQAQAQIDANIAAAELAEKRVTRFQELTEAGAISRDEFDALVSQKQTAQANLRAAERRLEQLQQNRQSEIALREAGVEQSQQALRRLESGTRPQEIDQAEAQVAEAAARVRQLEVQLQETTVQAPFTGIVGDVTARPGDFVNRGATLTSLTENDRLELRLSIPLERQGDLREGLAVEMQDPQGQPIGTGRISFISPTVNPNSQSILAKATFTNPDGLLRTGQFVRARVIWNEKPNTVVVPMTAVQFSGDERFVFTTEGGENPTAKRQVIRLGLIRDQYAEVVEGLRPGEQLIVSGIQRLSDGAAINPQN</sequence>
<dbReference type="EMBL" id="BIMW01000144">
    <property type="protein sequence ID" value="GCE95644.1"/>
    <property type="molecule type" value="Genomic_DNA"/>
</dbReference>
<dbReference type="Pfam" id="PF25989">
    <property type="entry name" value="YknX_C"/>
    <property type="match status" value="1"/>
</dbReference>
<comment type="similarity">
    <text evidence="2">Belongs to the membrane fusion protein (MFP) (TC 8.A.1) family.</text>
</comment>
<reference evidence="8 9" key="1">
    <citation type="journal article" date="2019" name="J Genomics">
        <title>The Draft Genome of a Hydrogen-producing Cyanobacterium, Arthrospira platensis NIES-46.</title>
        <authorList>
            <person name="Suzuki S."/>
            <person name="Yamaguchi H."/>
            <person name="Kawachi M."/>
        </authorList>
    </citation>
    <scope>NUCLEOTIDE SEQUENCE [LARGE SCALE GENOMIC DNA]</scope>
    <source>
        <strain evidence="8 9">NIES-46</strain>
    </source>
</reference>
<protein>
    <submittedName>
        <fullName evidence="8">HlyD family secretion protein</fullName>
    </submittedName>
</protein>
<keyword evidence="3" id="KW-0175">Coiled coil</keyword>
<dbReference type="InterPro" id="IPR006143">
    <property type="entry name" value="RND_pump_MFP"/>
</dbReference>
<evidence type="ECO:0000259" key="5">
    <source>
        <dbReference type="Pfam" id="PF25881"/>
    </source>
</evidence>
<evidence type="ECO:0000259" key="6">
    <source>
        <dbReference type="Pfam" id="PF25944"/>
    </source>
</evidence>
<dbReference type="Gene3D" id="2.40.420.20">
    <property type="match status" value="1"/>
</dbReference>
<feature type="compositionally biased region" description="Basic and acidic residues" evidence="4">
    <location>
        <begin position="37"/>
        <end position="46"/>
    </location>
</feature>
<comment type="subcellular location">
    <subcellularLocation>
        <location evidence="1">Cell membrane</location>
    </subcellularLocation>
</comment>
<feature type="coiled-coil region" evidence="3">
    <location>
        <begin position="151"/>
        <end position="185"/>
    </location>
</feature>
<dbReference type="Pfam" id="PF25944">
    <property type="entry name" value="Beta-barrel_RND"/>
    <property type="match status" value="1"/>
</dbReference>
<dbReference type="Pfam" id="PF25881">
    <property type="entry name" value="HH_YBHG"/>
    <property type="match status" value="1"/>
</dbReference>
<evidence type="ECO:0000256" key="3">
    <source>
        <dbReference type="SAM" id="Coils"/>
    </source>
</evidence>
<evidence type="ECO:0000313" key="9">
    <source>
        <dbReference type="Proteomes" id="UP000326169"/>
    </source>
</evidence>
<accession>A0A5M3T816</accession>
<dbReference type="SUPFAM" id="SSF111369">
    <property type="entry name" value="HlyD-like secretion proteins"/>
    <property type="match status" value="3"/>
</dbReference>
<comment type="caution">
    <text evidence="8">The sequence shown here is derived from an EMBL/GenBank/DDBJ whole genome shotgun (WGS) entry which is preliminary data.</text>
</comment>
<dbReference type="RefSeq" id="WP_152088638.1">
    <property type="nucleotide sequence ID" value="NZ_BIMW01000144.1"/>
</dbReference>
<dbReference type="NCBIfam" id="TIGR01730">
    <property type="entry name" value="RND_mfp"/>
    <property type="match status" value="1"/>
</dbReference>
<proteinExistence type="inferred from homology"/>
<evidence type="ECO:0000256" key="2">
    <source>
        <dbReference type="ARBA" id="ARBA00009477"/>
    </source>
</evidence>
<dbReference type="Gene3D" id="2.40.50.100">
    <property type="match status" value="2"/>
</dbReference>
<feature type="coiled-coil region" evidence="3">
    <location>
        <begin position="217"/>
        <end position="289"/>
    </location>
</feature>
<feature type="compositionally biased region" description="Low complexity" evidence="4">
    <location>
        <begin position="1"/>
        <end position="17"/>
    </location>
</feature>
<name>A0A5M3T816_LIMPL</name>
<evidence type="ECO:0000256" key="1">
    <source>
        <dbReference type="ARBA" id="ARBA00004236"/>
    </source>
</evidence>
<feature type="coiled-coil region" evidence="3">
    <location>
        <begin position="313"/>
        <end position="340"/>
    </location>
</feature>
<dbReference type="Gene3D" id="1.10.287.470">
    <property type="entry name" value="Helix hairpin bin"/>
    <property type="match status" value="3"/>
</dbReference>
<dbReference type="Gene3D" id="2.40.30.170">
    <property type="match status" value="1"/>
</dbReference>
<gene>
    <name evidence="8" type="ORF">NIES46_37100</name>
</gene>
<evidence type="ECO:0000256" key="4">
    <source>
        <dbReference type="SAM" id="MobiDB-lite"/>
    </source>
</evidence>
<feature type="region of interest" description="Disordered" evidence="4">
    <location>
        <begin position="1"/>
        <end position="50"/>
    </location>
</feature>
<evidence type="ECO:0000313" key="8">
    <source>
        <dbReference type="EMBL" id="GCE95644.1"/>
    </source>
</evidence>